<keyword evidence="1" id="KW-0418">Kinase</keyword>
<name>A0AB39VYY4_9GAMM</name>
<keyword evidence="1" id="KW-0808">Transferase</keyword>
<gene>
    <name evidence="1" type="ORF">AB3G37_05925</name>
</gene>
<dbReference type="SUPFAM" id="SSF52540">
    <property type="entry name" value="P-loop containing nucleoside triphosphate hydrolases"/>
    <property type="match status" value="1"/>
</dbReference>
<dbReference type="EMBL" id="CP165628">
    <property type="protein sequence ID" value="XDU74817.1"/>
    <property type="molecule type" value="Genomic_DNA"/>
</dbReference>
<dbReference type="Gene3D" id="3.40.50.300">
    <property type="entry name" value="P-loop containing nucleotide triphosphate hydrolases"/>
    <property type="match status" value="1"/>
</dbReference>
<protein>
    <submittedName>
        <fullName evidence="1">Thymidylate kinase</fullName>
    </submittedName>
</protein>
<accession>A0AB39VYY4</accession>
<proteinExistence type="predicted"/>
<dbReference type="InterPro" id="IPR027417">
    <property type="entry name" value="P-loop_NTPase"/>
</dbReference>
<evidence type="ECO:0000313" key="1">
    <source>
        <dbReference type="EMBL" id="XDU74817.1"/>
    </source>
</evidence>
<dbReference type="RefSeq" id="WP_369790902.1">
    <property type="nucleotide sequence ID" value="NZ_CP165628.1"/>
</dbReference>
<dbReference type="GO" id="GO:0016301">
    <property type="term" value="F:kinase activity"/>
    <property type="evidence" value="ECO:0007669"/>
    <property type="project" value="UniProtKB-KW"/>
</dbReference>
<organism evidence="1">
    <name type="scientific">Rouxiella sp. WC2420</name>
    <dbReference type="NCBI Taxonomy" id="3234145"/>
    <lineage>
        <taxon>Bacteria</taxon>
        <taxon>Pseudomonadati</taxon>
        <taxon>Pseudomonadota</taxon>
        <taxon>Gammaproteobacteria</taxon>
        <taxon>Enterobacterales</taxon>
        <taxon>Yersiniaceae</taxon>
        <taxon>Rouxiella</taxon>
    </lineage>
</organism>
<dbReference type="AlphaFoldDB" id="A0AB39VYY4"/>
<sequence>MHSKLPPLISVIGSDGSGKSTVCEHLITCVEKYGPAEMVHLGKQAGNVERVVVKFPFMGRFLKKSIANNKVKVDKAAPGPLAASVIMIFVIRRLLRFRRMLALRQQGNIILSDRFPQVEIPSAFDGPTIPEKIKGNRFVQWIAQREWKAFEWMTQQKPDLVIKLNVDLDVACARKPDHSRNSLAKKIAVVPLLNFVGSEVINIDANLPLAEVISTAELAVSKFMEAHGYSYVGEGHTVAAP</sequence>
<reference evidence="1" key="1">
    <citation type="submission" date="2024-07" db="EMBL/GenBank/DDBJ databases">
        <authorList>
            <person name="Biller S.J."/>
        </authorList>
    </citation>
    <scope>NUCLEOTIDE SEQUENCE</scope>
    <source>
        <strain evidence="1">WC2420</strain>
    </source>
</reference>